<dbReference type="SUPFAM" id="SSF48208">
    <property type="entry name" value="Six-hairpin glycosidases"/>
    <property type="match status" value="1"/>
</dbReference>
<dbReference type="Pfam" id="PF00534">
    <property type="entry name" value="Glycos_transf_1"/>
    <property type="match status" value="1"/>
</dbReference>
<dbReference type="GO" id="GO:0005975">
    <property type="term" value="P:carbohydrate metabolic process"/>
    <property type="evidence" value="ECO:0007669"/>
    <property type="project" value="InterPro"/>
</dbReference>
<dbReference type="EMBL" id="CP041253">
    <property type="protein sequence ID" value="QDH81289.1"/>
    <property type="molecule type" value="Genomic_DNA"/>
</dbReference>
<dbReference type="GO" id="GO:0016757">
    <property type="term" value="F:glycosyltransferase activity"/>
    <property type="evidence" value="ECO:0007669"/>
    <property type="project" value="InterPro"/>
</dbReference>
<dbReference type="Gene3D" id="3.40.50.2000">
    <property type="entry name" value="Glycogen Phosphorylase B"/>
    <property type="match status" value="2"/>
</dbReference>
<keyword evidence="3" id="KW-1185">Reference proteome</keyword>
<dbReference type="RefSeq" id="WP_141616503.1">
    <property type="nucleotide sequence ID" value="NZ_CP041253.1"/>
</dbReference>
<dbReference type="OrthoDB" id="9765330at2"/>
<organism evidence="2 3">
    <name type="scientific">Echinicola soli</name>
    <dbReference type="NCBI Taxonomy" id="2591634"/>
    <lineage>
        <taxon>Bacteria</taxon>
        <taxon>Pseudomonadati</taxon>
        <taxon>Bacteroidota</taxon>
        <taxon>Cytophagia</taxon>
        <taxon>Cytophagales</taxon>
        <taxon>Cyclobacteriaceae</taxon>
        <taxon>Echinicola</taxon>
    </lineage>
</organism>
<feature type="domain" description="Glycosyl transferase family 1" evidence="1">
    <location>
        <begin position="183"/>
        <end position="355"/>
    </location>
</feature>
<dbReference type="InterPro" id="IPR008928">
    <property type="entry name" value="6-hairpin_glycosidase_sf"/>
</dbReference>
<dbReference type="AlphaFoldDB" id="A0A514CN98"/>
<dbReference type="InterPro" id="IPR001296">
    <property type="entry name" value="Glyco_trans_1"/>
</dbReference>
<proteinExistence type="predicted"/>
<protein>
    <submittedName>
        <fullName evidence="2">Glycosyltransferase</fullName>
    </submittedName>
</protein>
<keyword evidence="2" id="KW-0808">Transferase</keyword>
<dbReference type="PANTHER" id="PTHR12526">
    <property type="entry name" value="GLYCOSYLTRANSFERASE"/>
    <property type="match status" value="1"/>
</dbReference>
<gene>
    <name evidence="2" type="ORF">FKX85_20545</name>
</gene>
<evidence type="ECO:0000313" key="3">
    <source>
        <dbReference type="Proteomes" id="UP000316614"/>
    </source>
</evidence>
<dbReference type="Proteomes" id="UP000316614">
    <property type="component" value="Chromosome"/>
</dbReference>
<dbReference type="SUPFAM" id="SSF53756">
    <property type="entry name" value="UDP-Glycosyltransferase/glycogen phosphorylase"/>
    <property type="match status" value="1"/>
</dbReference>
<accession>A0A514CN98</accession>
<evidence type="ECO:0000259" key="1">
    <source>
        <dbReference type="Pfam" id="PF00534"/>
    </source>
</evidence>
<evidence type="ECO:0000313" key="2">
    <source>
        <dbReference type="EMBL" id="QDH81289.1"/>
    </source>
</evidence>
<sequence length="762" mass="87618">MKIGYISTYPPRECGIGTFTQNLQLAIKKAFEDSDIKYEGSVIALSDDNDHYIYPKEVKMTLQQDQQADYLEAADFINLSGLDLCVLEHEFGIFGGESGVYILPLLHKLEMPFIVTLHTVLDTPSYNQKIILKEVCRMAKEIVVMSNKAVTLLEEIYLVPIEKIKLIAHGVPDIQYDSAVVRKTFRFDGKKVLLTFGFISRNKGIETVIRSLPEVIKKYPNTIYLILGKTHPNIIKHAGEEYRNFLHRLARNLDVQDHVMFINEFIDEDELIRYLTACDIYITPYLGQTQITSGTLSYAFGAGCAVASTPYWHAEELLADGKGKIFGFKNHEELSKVLNGLFDHPDELKAMKEKAGDYGKTIIWPEIGRKYKGLFNSVIEEQPIKADKIKNILNIPLMPKFSLAHIKRLTDDTGIIQHAKYGIPNLKEGYCLDDNSRALFMVLMAYKQKRDPLALEYMPIYLSYIHYMQNPDGTFKNFLGFNRMFLDEVGSEDSFGRTILALGYLLGNAPNDAYFQTGRLLFFDAVPNFQNLRSIRSIANTIIGISYYLKTNMLDEQMVEMLRVLTNKLTLQYKRQSTPDWKWFESLLTYDNGILPLALMHAAEILEDDEVLEIAMETMEFLTEHTMKDGFLSIIGNKEWYEKDGHRSVYAQQPIDALAMVQMYYQAFLLTRENEYLEKLFTSFMWFLGENDLRMSLYDFETKGCCDGFESYGVNRNQGAESSLAYLVSHLVVLQAHEEFYKSEQPEVPKKKTDWLNKELHL</sequence>
<name>A0A514CN98_9BACT</name>
<reference evidence="2 3" key="1">
    <citation type="submission" date="2019-06" db="EMBL/GenBank/DDBJ databases">
        <title>Echinicola alkalisoli sp. nov. isolated from saline soil.</title>
        <authorList>
            <person name="Sun J.-Q."/>
            <person name="Xu L."/>
        </authorList>
    </citation>
    <scope>NUCLEOTIDE SEQUENCE [LARGE SCALE GENOMIC DNA]</scope>
    <source>
        <strain evidence="2 3">LN3S3</strain>
    </source>
</reference>
<dbReference type="PANTHER" id="PTHR12526:SF572">
    <property type="entry name" value="BLL5144 PROTEIN"/>
    <property type="match status" value="1"/>
</dbReference>
<dbReference type="CDD" id="cd03822">
    <property type="entry name" value="GT4_mannosyltransferase-like"/>
    <property type="match status" value="1"/>
</dbReference>
<dbReference type="KEGG" id="echi:FKX85_20545"/>